<proteinExistence type="predicted"/>
<reference evidence="1" key="1">
    <citation type="submission" date="2023-11" db="EMBL/GenBank/DDBJ databases">
        <authorList>
            <person name="De Vega J J."/>
            <person name="De Vega J J."/>
        </authorList>
    </citation>
    <scope>NUCLEOTIDE SEQUENCE</scope>
</reference>
<dbReference type="Proteomes" id="UP001295794">
    <property type="component" value="Unassembled WGS sequence"/>
</dbReference>
<keyword evidence="2" id="KW-1185">Reference proteome</keyword>
<dbReference type="AlphaFoldDB" id="A0AAD2K364"/>
<evidence type="ECO:0000313" key="1">
    <source>
        <dbReference type="EMBL" id="CAK5276385.1"/>
    </source>
</evidence>
<organism evidence="1 2">
    <name type="scientific">Mycena citricolor</name>
    <dbReference type="NCBI Taxonomy" id="2018698"/>
    <lineage>
        <taxon>Eukaryota</taxon>
        <taxon>Fungi</taxon>
        <taxon>Dikarya</taxon>
        <taxon>Basidiomycota</taxon>
        <taxon>Agaricomycotina</taxon>
        <taxon>Agaricomycetes</taxon>
        <taxon>Agaricomycetidae</taxon>
        <taxon>Agaricales</taxon>
        <taxon>Marasmiineae</taxon>
        <taxon>Mycenaceae</taxon>
        <taxon>Mycena</taxon>
    </lineage>
</organism>
<evidence type="ECO:0000313" key="2">
    <source>
        <dbReference type="Proteomes" id="UP001295794"/>
    </source>
</evidence>
<name>A0AAD2K364_9AGAR</name>
<dbReference type="EMBL" id="CAVNYO010000406">
    <property type="protein sequence ID" value="CAK5276385.1"/>
    <property type="molecule type" value="Genomic_DNA"/>
</dbReference>
<accession>A0AAD2K364</accession>
<gene>
    <name evidence="1" type="ORF">MYCIT1_LOCUS24579</name>
</gene>
<sequence length="259" mass="28558">MQYHHANVHWPDTGKTGVEILALPDSYRQLFKLFAGVQRPYYQETWAIVTACHGLAQQWESLRLAIGGPDAFDQVIQRSTTALKAAAKTTFSPETVFDYSADAVKEAQDAITAAAAEIQLAHRLEKIEDTTKFVSAFGEARAKDQMRLDDFKARLAGERPVNEKRDMITIEVNIQAIGQIKAQMMNCTLSSTDSLSRLLYQVGDQLSTAEAAVLRKDGAFKKAVTDIDEINSPTPVSALQGKVFLVNRVHETAKPAAFS</sequence>
<protein>
    <submittedName>
        <fullName evidence="1">Uncharacterized protein</fullName>
    </submittedName>
</protein>
<comment type="caution">
    <text evidence="1">The sequence shown here is derived from an EMBL/GenBank/DDBJ whole genome shotgun (WGS) entry which is preliminary data.</text>
</comment>